<dbReference type="PROSITE" id="PS50222">
    <property type="entry name" value="EF_HAND_2"/>
    <property type="match status" value="1"/>
</dbReference>
<dbReference type="InterPro" id="IPR002048">
    <property type="entry name" value="EF_hand_dom"/>
</dbReference>
<feature type="region of interest" description="Disordered" evidence="8">
    <location>
        <begin position="435"/>
        <end position="455"/>
    </location>
</feature>
<keyword evidence="3 7" id="KW-0378">Hydrolase</keyword>
<comment type="caution">
    <text evidence="12">The sequence shown here is derived from an EMBL/GenBank/DDBJ whole genome shotgun (WGS) entry which is preliminary data.</text>
</comment>
<sequence length="621" mass="70541">MQKCKGGNTGYFMPPCLSDCWLLAAIASLTCNEVLLNKVVPPEQNFTDEYCGLFKFNIWHEGDWTEVVVDDRLPSYMDNLVFMHSADKHEFWSALLEKAYAKLHGSYESLKGGSTSEAMEDFTGGVTEMFDLKKAPKDLLTIMLKAHDRGSLMGCSIDADPNQLEAELANGLIMGHAYSVTAVKMVEIQTPGRSGKLPMVRCRNPWGNESEWKGAFSDESERWKYITDSDKEEIGLTQEDDGEFWMTFGDWQSNFQKLEICNLGPDSLDDDELVKIGKKRWEATSEVGEWIPNVNAGGCRNYLQTFFTNPQYRVTVTDPDEDEDDLCTILVGVLQKDRRKKRKEGLDMLTIGYVIYKLKDPDCGPLDVDFFKYNASVAKSPSFINLREVCGRHMLQPGTYCIIPSTFEPHNKGEYLLRIFTEKANVTHEIDEETAIQEDQEEKPPTEEEVEQEDALKRSFKRVSGDDMEIDAFELRDILNAVFKKEFDFDGFGVDACRSMVAMHDGDLSGKLGFDEFKTLWTDLRKWKGVFKEFDKDSSGRLSSYELRSALHASGFKLSNRTFSTLVMRFSNKAGEIEFSDFMLCAIKLKTMLASFKSYDAQRQGIAAFDVDSFVATTMYS</sequence>
<dbReference type="PANTHER" id="PTHR10183:SF433">
    <property type="entry name" value="CALPAIN-A-RELATED"/>
    <property type="match status" value="1"/>
</dbReference>
<evidence type="ECO:0000256" key="8">
    <source>
        <dbReference type="SAM" id="MobiDB-lite"/>
    </source>
</evidence>
<dbReference type="GO" id="GO:0005509">
    <property type="term" value="F:calcium ion binding"/>
    <property type="evidence" value="ECO:0007669"/>
    <property type="project" value="InterPro"/>
</dbReference>
<feature type="chain" id="PRO_5035882712" evidence="9">
    <location>
        <begin position="32"/>
        <end position="621"/>
    </location>
</feature>
<dbReference type="InterPro" id="IPR018247">
    <property type="entry name" value="EF_Hand_1_Ca_BS"/>
</dbReference>
<dbReference type="Gene3D" id="3.90.70.10">
    <property type="entry name" value="Cysteine proteinases"/>
    <property type="match status" value="1"/>
</dbReference>
<keyword evidence="13" id="KW-1185">Reference proteome</keyword>
<evidence type="ECO:0000259" key="10">
    <source>
        <dbReference type="PROSITE" id="PS50203"/>
    </source>
</evidence>
<feature type="compositionally biased region" description="Acidic residues" evidence="8">
    <location>
        <begin position="435"/>
        <end position="453"/>
    </location>
</feature>
<evidence type="ECO:0000313" key="12">
    <source>
        <dbReference type="EMBL" id="CAG2199415.1"/>
    </source>
</evidence>
<dbReference type="SUPFAM" id="SSF47473">
    <property type="entry name" value="EF-hand"/>
    <property type="match status" value="1"/>
</dbReference>
<feature type="domain" description="Calpain catalytic" evidence="10">
    <location>
        <begin position="17"/>
        <end position="264"/>
    </location>
</feature>
<dbReference type="OrthoDB" id="424753at2759"/>
<dbReference type="InterPro" id="IPR022684">
    <property type="entry name" value="Calpain_cysteine_protease"/>
</dbReference>
<keyword evidence="4 7" id="KW-0788">Thiol protease</keyword>
<dbReference type="Gene3D" id="1.10.238.10">
    <property type="entry name" value="EF-hand"/>
    <property type="match status" value="1"/>
</dbReference>
<feature type="active site" evidence="6 7">
    <location>
        <position position="176"/>
    </location>
</feature>
<dbReference type="InterPro" id="IPR036213">
    <property type="entry name" value="Calpain_III_sf"/>
</dbReference>
<dbReference type="EMBL" id="CAJPWZ010000721">
    <property type="protein sequence ID" value="CAG2199415.1"/>
    <property type="molecule type" value="Genomic_DNA"/>
</dbReference>
<evidence type="ECO:0000259" key="11">
    <source>
        <dbReference type="PROSITE" id="PS50222"/>
    </source>
</evidence>
<evidence type="ECO:0000256" key="4">
    <source>
        <dbReference type="ARBA" id="ARBA00022807"/>
    </source>
</evidence>
<protein>
    <submittedName>
        <fullName evidence="12">CAPNN</fullName>
        <ecNumber evidence="12">3.4.22.-</ecNumber>
    </submittedName>
</protein>
<evidence type="ECO:0000256" key="6">
    <source>
        <dbReference type="PIRSR" id="PIRSR622684-1"/>
    </source>
</evidence>
<keyword evidence="9" id="KW-0732">Signal</keyword>
<name>A0A8S3R2R6_MYTED</name>
<dbReference type="FunFam" id="3.90.70.10:FF:000001">
    <property type="entry name" value="Calpain-1 catalytic subunit"/>
    <property type="match status" value="1"/>
</dbReference>
<dbReference type="AlphaFoldDB" id="A0A8S3R2R6"/>
<dbReference type="SMART" id="SM00230">
    <property type="entry name" value="CysPc"/>
    <property type="match status" value="1"/>
</dbReference>
<gene>
    <name evidence="12" type="ORF">MEDL_14116</name>
</gene>
<dbReference type="SMART" id="SM00054">
    <property type="entry name" value="EFh"/>
    <property type="match status" value="2"/>
</dbReference>
<keyword evidence="5" id="KW-0106">Calcium</keyword>
<evidence type="ECO:0000313" key="13">
    <source>
        <dbReference type="Proteomes" id="UP000683360"/>
    </source>
</evidence>
<dbReference type="GO" id="GO:0004198">
    <property type="term" value="F:calcium-dependent cysteine-type endopeptidase activity"/>
    <property type="evidence" value="ECO:0007669"/>
    <property type="project" value="InterPro"/>
</dbReference>
<feature type="domain" description="EF-hand" evidence="11">
    <location>
        <begin position="522"/>
        <end position="557"/>
    </location>
</feature>
<dbReference type="CDD" id="cd00214">
    <property type="entry name" value="Calpain_III"/>
    <property type="match status" value="1"/>
</dbReference>
<accession>A0A8S3R2R6</accession>
<evidence type="ECO:0000256" key="2">
    <source>
        <dbReference type="ARBA" id="ARBA00022670"/>
    </source>
</evidence>
<comment type="similarity">
    <text evidence="1">Belongs to the peptidase C2 family.</text>
</comment>
<dbReference type="EC" id="3.4.22.-" evidence="12"/>
<dbReference type="SMART" id="SM00720">
    <property type="entry name" value="calpain_III"/>
    <property type="match status" value="1"/>
</dbReference>
<evidence type="ECO:0000256" key="5">
    <source>
        <dbReference type="ARBA" id="ARBA00022837"/>
    </source>
</evidence>
<dbReference type="InterPro" id="IPR033883">
    <property type="entry name" value="C2_III"/>
</dbReference>
<dbReference type="Pfam" id="PF13405">
    <property type="entry name" value="EF-hand_6"/>
    <property type="match status" value="1"/>
</dbReference>
<dbReference type="Pfam" id="PF01067">
    <property type="entry name" value="Calpain_III"/>
    <property type="match status" value="1"/>
</dbReference>
<dbReference type="InterPro" id="IPR022682">
    <property type="entry name" value="Calpain_domain_III"/>
</dbReference>
<organism evidence="12 13">
    <name type="scientific">Mytilus edulis</name>
    <name type="common">Blue mussel</name>
    <dbReference type="NCBI Taxonomy" id="6550"/>
    <lineage>
        <taxon>Eukaryota</taxon>
        <taxon>Metazoa</taxon>
        <taxon>Spiralia</taxon>
        <taxon>Lophotrochozoa</taxon>
        <taxon>Mollusca</taxon>
        <taxon>Bivalvia</taxon>
        <taxon>Autobranchia</taxon>
        <taxon>Pteriomorphia</taxon>
        <taxon>Mytilida</taxon>
        <taxon>Mytiloidea</taxon>
        <taxon>Mytilidae</taxon>
        <taxon>Mytilinae</taxon>
        <taxon>Mytilus</taxon>
    </lineage>
</organism>
<evidence type="ECO:0000256" key="7">
    <source>
        <dbReference type="PROSITE-ProRule" id="PRU00239"/>
    </source>
</evidence>
<evidence type="ECO:0000256" key="3">
    <source>
        <dbReference type="ARBA" id="ARBA00022801"/>
    </source>
</evidence>
<dbReference type="SUPFAM" id="SSF54001">
    <property type="entry name" value="Cysteine proteinases"/>
    <property type="match status" value="1"/>
</dbReference>
<keyword evidence="2 7" id="KW-0645">Protease</keyword>
<dbReference type="PROSITE" id="PS00018">
    <property type="entry name" value="EF_HAND_1"/>
    <property type="match status" value="1"/>
</dbReference>
<dbReference type="CDD" id="cd00044">
    <property type="entry name" value="CysPc"/>
    <property type="match status" value="1"/>
</dbReference>
<feature type="signal peptide" evidence="9">
    <location>
        <begin position="1"/>
        <end position="31"/>
    </location>
</feature>
<dbReference type="InterPro" id="IPR022683">
    <property type="entry name" value="Calpain_III"/>
</dbReference>
<dbReference type="PANTHER" id="PTHR10183">
    <property type="entry name" value="CALPAIN"/>
    <property type="match status" value="1"/>
</dbReference>
<dbReference type="InterPro" id="IPR001300">
    <property type="entry name" value="Peptidase_C2_calpain_cat"/>
</dbReference>
<evidence type="ECO:0000256" key="9">
    <source>
        <dbReference type="SAM" id="SignalP"/>
    </source>
</evidence>
<dbReference type="GO" id="GO:0006508">
    <property type="term" value="P:proteolysis"/>
    <property type="evidence" value="ECO:0007669"/>
    <property type="project" value="UniProtKB-KW"/>
</dbReference>
<dbReference type="FunFam" id="2.60.120.380:FF:000002">
    <property type="entry name" value="calpain-3 isoform X1"/>
    <property type="match status" value="1"/>
</dbReference>
<dbReference type="Gene3D" id="2.60.120.380">
    <property type="match status" value="1"/>
</dbReference>
<dbReference type="InterPro" id="IPR011992">
    <property type="entry name" value="EF-hand-dom_pair"/>
</dbReference>
<dbReference type="PROSITE" id="PS50203">
    <property type="entry name" value="CALPAIN_CAT"/>
    <property type="match status" value="1"/>
</dbReference>
<reference evidence="12" key="1">
    <citation type="submission" date="2021-03" db="EMBL/GenBank/DDBJ databases">
        <authorList>
            <person name="Bekaert M."/>
        </authorList>
    </citation>
    <scope>NUCLEOTIDE SEQUENCE</scope>
</reference>
<feature type="active site" evidence="6 7">
    <location>
        <position position="204"/>
    </location>
</feature>
<dbReference type="CDD" id="cd16196">
    <property type="entry name" value="EFh_PEF_CalpA_B"/>
    <property type="match status" value="1"/>
</dbReference>
<dbReference type="InterPro" id="IPR038765">
    <property type="entry name" value="Papain-like_cys_pep_sf"/>
</dbReference>
<dbReference type="PRINTS" id="PR00704">
    <property type="entry name" value="CALPAIN"/>
</dbReference>
<proteinExistence type="inferred from homology"/>
<dbReference type="Proteomes" id="UP000683360">
    <property type="component" value="Unassembled WGS sequence"/>
</dbReference>
<dbReference type="SUPFAM" id="SSF49758">
    <property type="entry name" value="Calpain large subunit, middle domain (domain III)"/>
    <property type="match status" value="1"/>
</dbReference>
<dbReference type="Pfam" id="PF00648">
    <property type="entry name" value="Peptidase_C2"/>
    <property type="match status" value="1"/>
</dbReference>
<feature type="active site" evidence="6 7">
    <location>
        <position position="20"/>
    </location>
</feature>
<dbReference type="GO" id="GO:0005737">
    <property type="term" value="C:cytoplasm"/>
    <property type="evidence" value="ECO:0007669"/>
    <property type="project" value="TreeGrafter"/>
</dbReference>
<evidence type="ECO:0000256" key="1">
    <source>
        <dbReference type="ARBA" id="ARBA00007623"/>
    </source>
</evidence>